<name>A0ABK0KWH1_RAT</name>
<reference evidence="3" key="3">
    <citation type="submission" date="2025-09" db="UniProtKB">
        <authorList>
            <consortium name="Ensembl"/>
        </authorList>
    </citation>
    <scope>IDENTIFICATION</scope>
    <source>
        <strain evidence="3">Brown Norway</strain>
    </source>
</reference>
<gene>
    <name evidence="3" type="primary">LOC134480543</name>
</gene>
<feature type="domain" description="Disks large homolog 5 N-terminal" evidence="2">
    <location>
        <begin position="34"/>
        <end position="114"/>
    </location>
</feature>
<dbReference type="GeneTree" id="ENSGT00940000153178"/>
<reference evidence="3" key="2">
    <citation type="submission" date="2025-08" db="UniProtKB">
        <authorList>
            <consortium name="Ensembl"/>
        </authorList>
    </citation>
    <scope>IDENTIFICATION</scope>
    <source>
        <strain evidence="3">Brown Norway</strain>
    </source>
</reference>
<dbReference type="PANTHER" id="PTHR21558">
    <property type="entry name" value="SPEER/SPETEX"/>
    <property type="match status" value="1"/>
</dbReference>
<organism evidence="3 4">
    <name type="scientific">Rattus norvegicus</name>
    <name type="common">Rat</name>
    <dbReference type="NCBI Taxonomy" id="10116"/>
    <lineage>
        <taxon>Eukaryota</taxon>
        <taxon>Metazoa</taxon>
        <taxon>Chordata</taxon>
        <taxon>Craniata</taxon>
        <taxon>Vertebrata</taxon>
        <taxon>Euteleostomi</taxon>
        <taxon>Mammalia</taxon>
        <taxon>Eutheria</taxon>
        <taxon>Euarchontoglires</taxon>
        <taxon>Glires</taxon>
        <taxon>Rodentia</taxon>
        <taxon>Myomorpha</taxon>
        <taxon>Muroidea</taxon>
        <taxon>Muridae</taxon>
        <taxon>Murinae</taxon>
        <taxon>Rattus</taxon>
    </lineage>
</organism>
<dbReference type="InterPro" id="IPR006907">
    <property type="entry name" value="DLG5_N"/>
</dbReference>
<reference evidence="3" key="1">
    <citation type="submission" date="2024-01" db="EMBL/GenBank/DDBJ databases">
        <title>GRCr8: a new rat reference genome assembly contstructed from accurate long reads and long range scaffolding.</title>
        <authorList>
            <person name="Doris P.A."/>
            <person name="Kalbfleisch T."/>
            <person name="Li K."/>
            <person name="Howe K."/>
            <person name="Wood J."/>
        </authorList>
    </citation>
    <scope>NUCLEOTIDE SEQUENCE [LARGE SCALE GENOMIC DNA]</scope>
    <source>
        <strain evidence="3">Brown Norway</strain>
    </source>
</reference>
<keyword evidence="4" id="KW-1185">Reference proteome</keyword>
<proteinExistence type="predicted"/>
<evidence type="ECO:0000313" key="3">
    <source>
        <dbReference type="Ensembl" id="ENSRNOP00000098743.1"/>
    </source>
</evidence>
<feature type="coiled-coil region" evidence="1">
    <location>
        <begin position="131"/>
        <end position="158"/>
    </location>
</feature>
<dbReference type="Pfam" id="PF04822">
    <property type="entry name" value="Takusan"/>
    <property type="match status" value="1"/>
</dbReference>
<evidence type="ECO:0000259" key="2">
    <source>
        <dbReference type="Pfam" id="PF04822"/>
    </source>
</evidence>
<dbReference type="Proteomes" id="UP000002494">
    <property type="component" value="Chromosome 9"/>
</dbReference>
<sequence>MEAKSKAETEGTAIQSLPHMWPIYIQSPKLGFGRKASSQNVISKQEECLKELEELKFEIQKCQFERDELYQILDLYIYDEWDHRLHVELPVLQSEHEMRMMAMQMMTNSISDAMERYKELIQVNSSYRIRHSQLLREQAQLKNNIQILMNEKRELLVEQTELPAYSVETKRLWEEAGMNICDPSATNSRSEILQQKLEHDTDQDKISLGEKSYRRRTKCAQQIHHYCVSSVMSIAIVDCIFLL</sequence>
<evidence type="ECO:0000313" key="4">
    <source>
        <dbReference type="Proteomes" id="UP000002494"/>
    </source>
</evidence>
<dbReference type="PANTHER" id="PTHR21558:SF12">
    <property type="entry name" value="2610042L04RIK PROTEIN-RELATED"/>
    <property type="match status" value="1"/>
</dbReference>
<evidence type="ECO:0000256" key="1">
    <source>
        <dbReference type="SAM" id="Coils"/>
    </source>
</evidence>
<protein>
    <recommendedName>
        <fullName evidence="2">Disks large homolog 5 N-terminal domain-containing protein</fullName>
    </recommendedName>
</protein>
<keyword evidence="1" id="KW-0175">Coiled coil</keyword>
<accession>A0ABK0KWH1</accession>
<dbReference type="Ensembl" id="ENSRNOT00000126726.1">
    <property type="protein sequence ID" value="ENSRNOP00000098743.1"/>
    <property type="gene ID" value="ENSRNOG00000075161.1"/>
</dbReference>